<evidence type="ECO:0000313" key="2">
    <source>
        <dbReference type="Proteomes" id="UP001056778"/>
    </source>
</evidence>
<dbReference type="Proteomes" id="UP001056778">
    <property type="component" value="Chromosome 9"/>
</dbReference>
<sequence>MKLSVQQNIEILMMVGHRDRSQTQMEVRDLFNDKYSERPITQSTVGKVEKKFRETGTVESTRKSGRPSVTFDRKLDVLLAVEEDPHTSVRKISRDLDVSKTMVHKLLKLEKWHPFKIKLVQELNDDDPDRRIEFCEAMMDNYHRDPFLVSNIIFSDEATFTLNGEVNRQNLPFDPQQALKKIGHLRKPTNDGENETEQIEIRWTSTIVDHLRELRAGPGELVERGKKVNVLAGKSISTTDLQKEKQDTVEAQSAQEVAEETFSVSDNDDFDNTDEVYHDGIENLQVGDFVIIKFILFGSR</sequence>
<comment type="caution">
    <text evidence="1">The sequence shown here is derived from an EMBL/GenBank/DDBJ whole genome shotgun (WGS) entry which is preliminary data.</text>
</comment>
<reference evidence="1" key="1">
    <citation type="submission" date="2022-04" db="EMBL/GenBank/DDBJ databases">
        <title>Chromosome-scale genome assembly of Holotrichia oblita Faldermann.</title>
        <authorList>
            <person name="Rongchong L."/>
        </authorList>
    </citation>
    <scope>NUCLEOTIDE SEQUENCE</scope>
    <source>
        <strain evidence="1">81SQS9</strain>
    </source>
</reference>
<keyword evidence="2" id="KW-1185">Reference proteome</keyword>
<name>A0ACB9STC5_HOLOL</name>
<accession>A0ACB9STC5</accession>
<gene>
    <name evidence="1" type="ORF">MML48_9g00011349</name>
</gene>
<evidence type="ECO:0000313" key="1">
    <source>
        <dbReference type="EMBL" id="KAI4455390.1"/>
    </source>
</evidence>
<organism evidence="1 2">
    <name type="scientific">Holotrichia oblita</name>
    <name type="common">Chafer beetle</name>
    <dbReference type="NCBI Taxonomy" id="644536"/>
    <lineage>
        <taxon>Eukaryota</taxon>
        <taxon>Metazoa</taxon>
        <taxon>Ecdysozoa</taxon>
        <taxon>Arthropoda</taxon>
        <taxon>Hexapoda</taxon>
        <taxon>Insecta</taxon>
        <taxon>Pterygota</taxon>
        <taxon>Neoptera</taxon>
        <taxon>Endopterygota</taxon>
        <taxon>Coleoptera</taxon>
        <taxon>Polyphaga</taxon>
        <taxon>Scarabaeiformia</taxon>
        <taxon>Scarabaeidae</taxon>
        <taxon>Melolonthinae</taxon>
        <taxon>Holotrichia</taxon>
    </lineage>
</organism>
<protein>
    <submittedName>
        <fullName evidence="1">Transposable element tc3 transposase-like protein</fullName>
    </submittedName>
</protein>
<dbReference type="EMBL" id="CM043023">
    <property type="protein sequence ID" value="KAI4455390.1"/>
    <property type="molecule type" value="Genomic_DNA"/>
</dbReference>
<proteinExistence type="predicted"/>